<dbReference type="GO" id="GO:0030276">
    <property type="term" value="F:clathrin binding"/>
    <property type="evidence" value="ECO:0007669"/>
    <property type="project" value="TreeGrafter"/>
</dbReference>
<feature type="compositionally biased region" description="Polar residues" evidence="1">
    <location>
        <begin position="55"/>
        <end position="64"/>
    </location>
</feature>
<sequence>MADLKGKSNSNNGVSRNFGINSGFDNKPSSTNRSKSEYNSNSVAGSFVGDLGGNFRSNNNQKTKNYGGWDGYDDVFGRPIENPKPSDSRLGGDGGLTFGFDSIFKGSNNFGAKSPTSHLYDDDDIFGSLMKSSVSFEENSGEVETNAREFDDLIPGFGGSSLPKNESNPDTRQPQKSTNLAEDPFVVLESSSSPSYTSGLFPGPSKKDTGKNSVPSSIDDLEDFAMGRMWNKSNKQSDVLFGDVEIETSVAARKEATYGAEAKKREHRGAFGSENDLESFFSIGAQPSSVPRSSAKTVDPVYDTLFQNRAPEVARPSSRTSSSAKKAPSVTNIVDDFSFFFGAAPSSGQFQEIEGETEERRRARLNHHLKTQARMAKALAEKNQRDFQTQQEQEERHRIAESLNDDIKRWAAGKEGNLRALLSSLQYVLWPDCGWQPVSLTDLITSVSVKKVYYKATLCVHPDKVQQKGANLQQKYIAEKVFDLLKVPS</sequence>
<evidence type="ECO:0000313" key="3">
    <source>
        <dbReference type="Proteomes" id="UP000325577"/>
    </source>
</evidence>
<dbReference type="GO" id="GO:0005737">
    <property type="term" value="C:cytoplasm"/>
    <property type="evidence" value="ECO:0007669"/>
    <property type="project" value="TreeGrafter"/>
</dbReference>
<accession>A0A5J5B6Y6</accession>
<feature type="region of interest" description="Disordered" evidence="1">
    <location>
        <begin position="136"/>
        <end position="218"/>
    </location>
</feature>
<proteinExistence type="predicted"/>
<evidence type="ECO:0008006" key="4">
    <source>
        <dbReference type="Google" id="ProtNLM"/>
    </source>
</evidence>
<dbReference type="Proteomes" id="UP000325577">
    <property type="component" value="Linkage Group LG15"/>
</dbReference>
<dbReference type="InterPro" id="IPR036869">
    <property type="entry name" value="J_dom_sf"/>
</dbReference>
<evidence type="ECO:0000256" key="1">
    <source>
        <dbReference type="SAM" id="MobiDB-lite"/>
    </source>
</evidence>
<feature type="compositionally biased region" description="Polar residues" evidence="1">
    <location>
        <begin position="162"/>
        <end position="180"/>
    </location>
</feature>
<dbReference type="EMBL" id="CM018038">
    <property type="protein sequence ID" value="KAA8538408.1"/>
    <property type="molecule type" value="Genomic_DNA"/>
</dbReference>
<dbReference type="OrthoDB" id="1717591at2759"/>
<dbReference type="SUPFAM" id="SSF46565">
    <property type="entry name" value="Chaperone J-domain"/>
    <property type="match status" value="1"/>
</dbReference>
<dbReference type="PANTHER" id="PTHR23172:SF76">
    <property type="entry name" value="AUXILIN-RELATED PROTEIN 1-LIKE"/>
    <property type="match status" value="1"/>
</dbReference>
<dbReference type="GO" id="GO:0072318">
    <property type="term" value="P:clathrin coat disassembly"/>
    <property type="evidence" value="ECO:0007669"/>
    <property type="project" value="TreeGrafter"/>
</dbReference>
<name>A0A5J5B6Y6_9ASTE</name>
<protein>
    <recommendedName>
        <fullName evidence="4">J domain-containing protein</fullName>
    </recommendedName>
</protein>
<dbReference type="AlphaFoldDB" id="A0A5J5B6Y6"/>
<feature type="compositionally biased region" description="Polar residues" evidence="1">
    <location>
        <begin position="7"/>
        <end position="44"/>
    </location>
</feature>
<dbReference type="PANTHER" id="PTHR23172">
    <property type="entry name" value="AUXILIN/CYCLIN G-ASSOCIATED KINASE-RELATED"/>
    <property type="match status" value="1"/>
</dbReference>
<dbReference type="GO" id="GO:0072583">
    <property type="term" value="P:clathrin-dependent endocytosis"/>
    <property type="evidence" value="ECO:0007669"/>
    <property type="project" value="TreeGrafter"/>
</dbReference>
<dbReference type="Gene3D" id="1.10.287.110">
    <property type="entry name" value="DnaJ domain"/>
    <property type="match status" value="1"/>
</dbReference>
<evidence type="ECO:0000313" key="2">
    <source>
        <dbReference type="EMBL" id="KAA8538408.1"/>
    </source>
</evidence>
<gene>
    <name evidence="2" type="ORF">F0562_028046</name>
</gene>
<feature type="region of interest" description="Disordered" evidence="1">
    <location>
        <begin position="1"/>
        <end position="69"/>
    </location>
</feature>
<reference evidence="2 3" key="1">
    <citation type="submission" date="2019-09" db="EMBL/GenBank/DDBJ databases">
        <title>A chromosome-level genome assembly of the Chinese tupelo Nyssa sinensis.</title>
        <authorList>
            <person name="Yang X."/>
            <person name="Kang M."/>
            <person name="Yang Y."/>
            <person name="Xiong H."/>
            <person name="Wang M."/>
            <person name="Zhang Z."/>
            <person name="Wang Z."/>
            <person name="Wu H."/>
            <person name="Ma T."/>
            <person name="Liu J."/>
            <person name="Xi Z."/>
        </authorList>
    </citation>
    <scope>NUCLEOTIDE SEQUENCE [LARGE SCALE GENOMIC DNA]</scope>
    <source>
        <strain evidence="2">J267</strain>
        <tissue evidence="2">Leaf</tissue>
    </source>
</reference>
<organism evidence="2 3">
    <name type="scientific">Nyssa sinensis</name>
    <dbReference type="NCBI Taxonomy" id="561372"/>
    <lineage>
        <taxon>Eukaryota</taxon>
        <taxon>Viridiplantae</taxon>
        <taxon>Streptophyta</taxon>
        <taxon>Embryophyta</taxon>
        <taxon>Tracheophyta</taxon>
        <taxon>Spermatophyta</taxon>
        <taxon>Magnoliopsida</taxon>
        <taxon>eudicotyledons</taxon>
        <taxon>Gunneridae</taxon>
        <taxon>Pentapetalae</taxon>
        <taxon>asterids</taxon>
        <taxon>Cornales</taxon>
        <taxon>Nyssaceae</taxon>
        <taxon>Nyssa</taxon>
    </lineage>
</organism>
<dbReference type="GO" id="GO:0031982">
    <property type="term" value="C:vesicle"/>
    <property type="evidence" value="ECO:0007669"/>
    <property type="project" value="TreeGrafter"/>
</dbReference>
<feature type="compositionally biased region" description="Polar residues" evidence="1">
    <location>
        <begin position="189"/>
        <end position="198"/>
    </location>
</feature>
<keyword evidence="3" id="KW-1185">Reference proteome</keyword>